<gene>
    <name evidence="1" type="ORF">CRENPOLYSF2_390007</name>
</gene>
<evidence type="ECO:0000313" key="1">
    <source>
        <dbReference type="EMBL" id="SJM94290.1"/>
    </source>
</evidence>
<name>A0A1R4HEH0_9GAMM</name>
<keyword evidence="2" id="KW-1185">Reference proteome</keyword>
<evidence type="ECO:0000313" key="2">
    <source>
        <dbReference type="Proteomes" id="UP000195442"/>
    </source>
</evidence>
<dbReference type="Proteomes" id="UP000195442">
    <property type="component" value="Unassembled WGS sequence"/>
</dbReference>
<dbReference type="RefSeq" id="WP_179210267.1">
    <property type="nucleotide sequence ID" value="NZ_FUKJ01000323.1"/>
</dbReference>
<reference evidence="2" key="1">
    <citation type="submission" date="2017-02" db="EMBL/GenBank/DDBJ databases">
        <authorList>
            <person name="Daims H."/>
        </authorList>
    </citation>
    <scope>NUCLEOTIDE SEQUENCE [LARGE SCALE GENOMIC DNA]</scope>
</reference>
<protein>
    <submittedName>
        <fullName evidence="1">Uncharacterized protein</fullName>
    </submittedName>
</protein>
<dbReference type="EMBL" id="FUKJ01000323">
    <property type="protein sequence ID" value="SJM94290.1"/>
    <property type="molecule type" value="Genomic_DNA"/>
</dbReference>
<dbReference type="AlphaFoldDB" id="A0A1R4HEH0"/>
<proteinExistence type="predicted"/>
<accession>A0A1R4HEH0</accession>
<organism evidence="1 2">
    <name type="scientific">Crenothrix polyspora</name>
    <dbReference type="NCBI Taxonomy" id="360316"/>
    <lineage>
        <taxon>Bacteria</taxon>
        <taxon>Pseudomonadati</taxon>
        <taxon>Pseudomonadota</taxon>
        <taxon>Gammaproteobacteria</taxon>
        <taxon>Methylococcales</taxon>
        <taxon>Crenotrichaceae</taxon>
        <taxon>Crenothrix</taxon>
    </lineage>
</organism>
<sequence>MTDIAEKISALKTETYFRDRQAQAELAAFDIWLNASLDVKPTIGDELP</sequence>